<keyword evidence="5" id="KW-0862">Zinc</keyword>
<evidence type="ECO:0000256" key="5">
    <source>
        <dbReference type="ARBA" id="ARBA00022833"/>
    </source>
</evidence>
<comment type="caution">
    <text evidence="13">The sequence shown here is derived from an EMBL/GenBank/DDBJ whole genome shotgun (WGS) entry which is preliminary data.</text>
</comment>
<evidence type="ECO:0000256" key="7">
    <source>
        <dbReference type="ARBA" id="ARBA00023136"/>
    </source>
</evidence>
<evidence type="ECO:0000313" key="13">
    <source>
        <dbReference type="EMBL" id="KND87493.1"/>
    </source>
</evidence>
<dbReference type="PANTHER" id="PTHR46283">
    <property type="entry name" value="E3 UBIQUITIN-PROTEIN LIGASE MARCH5"/>
    <property type="match status" value="1"/>
</dbReference>
<feature type="region of interest" description="Disordered" evidence="9">
    <location>
        <begin position="354"/>
        <end position="373"/>
    </location>
</feature>
<accession>A0A0L0N030</accession>
<dbReference type="Gene3D" id="3.30.40.10">
    <property type="entry name" value="Zinc/RING finger domain, C3HC4 (zinc finger)"/>
    <property type="match status" value="1"/>
</dbReference>
<dbReference type="InterPro" id="IPR011016">
    <property type="entry name" value="Znf_RING-CH"/>
</dbReference>
<keyword evidence="3" id="KW-0479">Metal-binding</keyword>
<evidence type="ECO:0000256" key="8">
    <source>
        <dbReference type="PROSITE-ProRule" id="PRU00175"/>
    </source>
</evidence>
<dbReference type="PROSITE" id="PS50089">
    <property type="entry name" value="ZF_RING_2"/>
    <property type="match status" value="1"/>
</dbReference>
<dbReference type="InterPro" id="IPR001841">
    <property type="entry name" value="Znf_RING"/>
</dbReference>
<gene>
    <name evidence="13" type="ORF">TOPH_07824</name>
</gene>
<dbReference type="Proteomes" id="UP000036947">
    <property type="component" value="Unassembled WGS sequence"/>
</dbReference>
<dbReference type="InterPro" id="IPR013083">
    <property type="entry name" value="Znf_RING/FYVE/PHD"/>
</dbReference>
<dbReference type="PROSITE" id="PS51292">
    <property type="entry name" value="ZF_RING_CH"/>
    <property type="match status" value="1"/>
</dbReference>
<dbReference type="SMART" id="SM00744">
    <property type="entry name" value="RINGv"/>
    <property type="match status" value="1"/>
</dbReference>
<feature type="domain" description="RING-type" evidence="11">
    <location>
        <begin position="127"/>
        <end position="178"/>
    </location>
</feature>
<feature type="transmembrane region" description="Helical" evidence="10">
    <location>
        <begin position="207"/>
        <end position="233"/>
    </location>
</feature>
<proteinExistence type="predicted"/>
<dbReference type="SUPFAM" id="SSF57850">
    <property type="entry name" value="RING/U-box"/>
    <property type="match status" value="1"/>
</dbReference>
<feature type="compositionally biased region" description="Low complexity" evidence="9">
    <location>
        <begin position="465"/>
        <end position="480"/>
    </location>
</feature>
<feature type="non-terminal residue" evidence="13">
    <location>
        <position position="606"/>
    </location>
</feature>
<feature type="transmembrane region" description="Helical" evidence="10">
    <location>
        <begin position="52"/>
        <end position="74"/>
    </location>
</feature>
<evidence type="ECO:0000256" key="9">
    <source>
        <dbReference type="SAM" id="MobiDB-lite"/>
    </source>
</evidence>
<evidence type="ECO:0000256" key="2">
    <source>
        <dbReference type="ARBA" id="ARBA00022692"/>
    </source>
</evidence>
<dbReference type="AlphaFoldDB" id="A0A0L0N030"/>
<evidence type="ECO:0000256" key="10">
    <source>
        <dbReference type="SAM" id="Phobius"/>
    </source>
</evidence>
<keyword evidence="4 8" id="KW-0863">Zinc-finger</keyword>
<organism evidence="13 14">
    <name type="scientific">Tolypocladium ophioglossoides (strain CBS 100239)</name>
    <name type="common">Snaketongue truffleclub</name>
    <name type="synonym">Elaphocordyceps ophioglossoides</name>
    <dbReference type="NCBI Taxonomy" id="1163406"/>
    <lineage>
        <taxon>Eukaryota</taxon>
        <taxon>Fungi</taxon>
        <taxon>Dikarya</taxon>
        <taxon>Ascomycota</taxon>
        <taxon>Pezizomycotina</taxon>
        <taxon>Sordariomycetes</taxon>
        <taxon>Hypocreomycetidae</taxon>
        <taxon>Hypocreales</taxon>
        <taxon>Ophiocordycipitaceae</taxon>
        <taxon>Tolypocladium</taxon>
    </lineage>
</organism>
<feature type="region of interest" description="Disordered" evidence="9">
    <location>
        <begin position="456"/>
        <end position="497"/>
    </location>
</feature>
<evidence type="ECO:0000256" key="6">
    <source>
        <dbReference type="ARBA" id="ARBA00022989"/>
    </source>
</evidence>
<evidence type="ECO:0000256" key="1">
    <source>
        <dbReference type="ARBA" id="ARBA00004141"/>
    </source>
</evidence>
<feature type="domain" description="RING-CH-type" evidence="12">
    <location>
        <begin position="119"/>
        <end position="184"/>
    </location>
</feature>
<keyword evidence="6 10" id="KW-1133">Transmembrane helix</keyword>
<reference evidence="13 14" key="1">
    <citation type="journal article" date="2015" name="BMC Genomics">
        <title>The genome of the truffle-parasite Tolypocladium ophioglossoides and the evolution of antifungal peptaibiotics.</title>
        <authorList>
            <person name="Quandt C.A."/>
            <person name="Bushley K.E."/>
            <person name="Spatafora J.W."/>
        </authorList>
    </citation>
    <scope>NUCLEOTIDE SEQUENCE [LARGE SCALE GENOMIC DNA]</scope>
    <source>
        <strain evidence="13 14">CBS 100239</strain>
    </source>
</reference>
<feature type="non-terminal residue" evidence="13">
    <location>
        <position position="1"/>
    </location>
</feature>
<protein>
    <submittedName>
        <fullName evidence="13">E3 ubiquitin-protein ligase MARCH5</fullName>
    </submittedName>
</protein>
<dbReference type="GO" id="GO:0016020">
    <property type="term" value="C:membrane"/>
    <property type="evidence" value="ECO:0007669"/>
    <property type="project" value="UniProtKB-SubCell"/>
</dbReference>
<evidence type="ECO:0000313" key="14">
    <source>
        <dbReference type="Proteomes" id="UP000036947"/>
    </source>
</evidence>
<name>A0A0L0N030_TOLOC</name>
<evidence type="ECO:0000259" key="12">
    <source>
        <dbReference type="PROSITE" id="PS51292"/>
    </source>
</evidence>
<dbReference type="EMBL" id="LFRF01000035">
    <property type="protein sequence ID" value="KND87493.1"/>
    <property type="molecule type" value="Genomic_DNA"/>
</dbReference>
<keyword evidence="14" id="KW-1185">Reference proteome</keyword>
<evidence type="ECO:0000256" key="4">
    <source>
        <dbReference type="ARBA" id="ARBA00022771"/>
    </source>
</evidence>
<keyword evidence="2 10" id="KW-0812">Transmembrane</keyword>
<dbReference type="GO" id="GO:0008270">
    <property type="term" value="F:zinc ion binding"/>
    <property type="evidence" value="ECO:0007669"/>
    <property type="project" value="UniProtKB-KW"/>
</dbReference>
<keyword evidence="7 10" id="KW-0472">Membrane</keyword>
<dbReference type="STRING" id="1163406.A0A0L0N030"/>
<sequence>CPSSGHATLIGPGADALCWSEPTDPRSLRLVQLDSQHHEHLLWRLAVLRTPLLLSCFSFARILVCSLFVILCTIERGKGRHASQLHLPRPSVMEQRSTDNDAAPPGLPPAAIEAITAARPPDAPRRCFICLTDEDTSDPPGSWVDPCPCTLEAHQDCMLSWVTDCERSNKPLQCPVCRSAIELEAPWDFVVAATDAVHRRFTRASPLVLFTGVSMGVQFSLQMYGAMALWTFAGKDTLLRFVLGADMVIDGRSAGNMRFVKERIWNALVMMNVAPTLLFGRLLPGLSNKIFLPAASLYGMYHVMHEDDFLTWPPSPQLAIAVFPYVRSIYYNLWKEFVLPYEIKLNRQLVGLPPAEERPNGDQQGANDQRNGNADGGIIGLLQGILNALNPDDDDGQAGANDLNRIEFVHDDVEVLNGDEEGEIMVELQIEEVDLNENGAPVAADGQPIELALPFAQPDDDADAPDGAAPGADEARAAQPNDDQNQPGHEAPQAPPRRMGIGAILSNVSNAIVSALILPGISFAMGEALRLALPKAWTTAAPRNPWARYGMAGRPGLLQQQWGRSLVGGCLYIVLKDAVRVYTKSRRVAAMGNRRVKNVERRRRDK</sequence>
<feature type="compositionally biased region" description="Polar residues" evidence="9">
    <location>
        <begin position="361"/>
        <end position="372"/>
    </location>
</feature>
<dbReference type="OrthoDB" id="5817083at2759"/>
<evidence type="ECO:0000259" key="11">
    <source>
        <dbReference type="PROSITE" id="PS50089"/>
    </source>
</evidence>
<evidence type="ECO:0000256" key="3">
    <source>
        <dbReference type="ARBA" id="ARBA00022723"/>
    </source>
</evidence>
<comment type="subcellular location">
    <subcellularLocation>
        <location evidence="1">Membrane</location>
        <topology evidence="1">Multi-pass membrane protein</topology>
    </subcellularLocation>
</comment>